<dbReference type="OrthoDB" id="8954335at2759"/>
<dbReference type="Gene3D" id="3.40.50.300">
    <property type="entry name" value="P-loop containing nucleotide triphosphate hydrolases"/>
    <property type="match status" value="1"/>
</dbReference>
<evidence type="ECO:0000313" key="4">
    <source>
        <dbReference type="EnsemblMetazoa" id="Aqu2.1.07576_001"/>
    </source>
</evidence>
<keyword evidence="1" id="KW-0175">Coiled coil</keyword>
<sequence length="579" mass="66337">LHQDDIDKFDEAIYPLPPSCLVSVHASPNADPTLHYSVPLEGVAHPVTLLIDQKLQLEKDVLELIASHKTTFEKEKDRELAELTKKLYESLQKQSAIAKEKQELSERLLALIKEQELPKQLGPDVKEEQELKFELQEKKAIFDTYFSKQQNQEVVEEMLRTDIYLKDKAIADLAKEKSQLLVEKSQLLEEIRKLKDKLNENDFKTQLKKTNSKIYSNEEKIFTEGQDAMAMAHSADYGGELHMPSDSERGYEALPKGIDRYELAIPQQEMTKTPLTIMVLGMTGAGKSTLINSMLGRKAVIAPDDLFPGTHDTIKEHTGSVYGTPVVFYDTRGLGDPFLNDKELMKKFKQKIVQCAGDRFTILICLRFVDRLDESVKYFRDFLAKLFKNDDAIWKSCILVLTQVNKFDTYDYESDEEDEGEENRSYISPEEVLKLKMNIRIKKSAMQFQSNLERYNVPEEIIMNMPVCVAGNKRHIKLPVTDNWIKTLMDCCHMRALNFQSAHRMKGQSQDMGMYYLSRAIGGTGGDVAPIVGIPIGVTIGSLVAYKMINSLYWRRIRDGEEKEFYDSKKIDELTKKLK</sequence>
<accession>A0A1X7SZG3</accession>
<protein>
    <recommendedName>
        <fullName evidence="3">G domain-containing protein</fullName>
    </recommendedName>
</protein>
<dbReference type="AlphaFoldDB" id="A0A1X7SZG3"/>
<dbReference type="GO" id="GO:0005525">
    <property type="term" value="F:GTP binding"/>
    <property type="evidence" value="ECO:0007669"/>
    <property type="project" value="InterPro"/>
</dbReference>
<dbReference type="SUPFAM" id="SSF52540">
    <property type="entry name" value="P-loop containing nucleoside triphosphate hydrolases"/>
    <property type="match status" value="1"/>
</dbReference>
<proteinExistence type="predicted"/>
<feature type="transmembrane region" description="Helical" evidence="2">
    <location>
        <begin position="528"/>
        <end position="549"/>
    </location>
</feature>
<dbReference type="eggNOG" id="ENOG502T332">
    <property type="taxonomic scope" value="Eukaryota"/>
</dbReference>
<dbReference type="InterPro" id="IPR006073">
    <property type="entry name" value="GTP-bd"/>
</dbReference>
<reference evidence="4" key="1">
    <citation type="submission" date="2017-05" db="UniProtKB">
        <authorList>
            <consortium name="EnsemblMetazoa"/>
        </authorList>
    </citation>
    <scope>IDENTIFICATION</scope>
</reference>
<dbReference type="InParanoid" id="A0A1X7SZG3"/>
<keyword evidence="2" id="KW-0812">Transmembrane</keyword>
<keyword evidence="2" id="KW-0472">Membrane</keyword>
<feature type="domain" description="G" evidence="3">
    <location>
        <begin position="277"/>
        <end position="377"/>
    </location>
</feature>
<feature type="coiled-coil region" evidence="1">
    <location>
        <begin position="170"/>
        <end position="201"/>
    </location>
</feature>
<dbReference type="EnsemblMetazoa" id="Aqu2.1.07576_001">
    <property type="protein sequence ID" value="Aqu2.1.07576_001"/>
    <property type="gene ID" value="Aqu2.1.07576"/>
</dbReference>
<name>A0A1X7SZG3_AMPQE</name>
<evidence type="ECO:0000259" key="3">
    <source>
        <dbReference type="Pfam" id="PF01926"/>
    </source>
</evidence>
<organism evidence="4">
    <name type="scientific">Amphimedon queenslandica</name>
    <name type="common">Sponge</name>
    <dbReference type="NCBI Taxonomy" id="400682"/>
    <lineage>
        <taxon>Eukaryota</taxon>
        <taxon>Metazoa</taxon>
        <taxon>Porifera</taxon>
        <taxon>Demospongiae</taxon>
        <taxon>Heteroscleromorpha</taxon>
        <taxon>Haplosclerida</taxon>
        <taxon>Niphatidae</taxon>
        <taxon>Amphimedon</taxon>
    </lineage>
</organism>
<keyword evidence="2" id="KW-1133">Transmembrane helix</keyword>
<evidence type="ECO:0000256" key="2">
    <source>
        <dbReference type="SAM" id="Phobius"/>
    </source>
</evidence>
<dbReference type="InterPro" id="IPR027417">
    <property type="entry name" value="P-loop_NTPase"/>
</dbReference>
<evidence type="ECO:0000256" key="1">
    <source>
        <dbReference type="SAM" id="Coils"/>
    </source>
</evidence>
<dbReference type="Pfam" id="PF01926">
    <property type="entry name" value="MMR_HSR1"/>
    <property type="match status" value="1"/>
</dbReference>